<feature type="signal peptide" evidence="1">
    <location>
        <begin position="1"/>
        <end position="26"/>
    </location>
</feature>
<dbReference type="AlphaFoldDB" id="A0A074M5X1"/>
<evidence type="ECO:0000313" key="3">
    <source>
        <dbReference type="Proteomes" id="UP000027647"/>
    </source>
</evidence>
<evidence type="ECO:0000313" key="2">
    <source>
        <dbReference type="EMBL" id="KEO88734.1"/>
    </source>
</evidence>
<reference evidence="2 3" key="1">
    <citation type="submission" date="2014-04" db="EMBL/GenBank/DDBJ databases">
        <title>A comprehensive comparison of genomes of Erythrobacter spp. strains.</title>
        <authorList>
            <person name="Zheng Q."/>
        </authorList>
    </citation>
    <scope>NUCLEOTIDE SEQUENCE [LARGE SCALE GENOMIC DNA]</scope>
    <source>
        <strain evidence="2 3">DSM 6997</strain>
    </source>
</reference>
<gene>
    <name evidence="2" type="ORF">EH31_14940</name>
</gene>
<proteinExistence type="predicted"/>
<sequence length="327" mass="35075">MDMRISALLLAGATAFVGLASLSAQSGLGAGSLKVDGLNYESEVQAIYLGDFANARLQPEGNAYAFLLDKYIGAYSRTCAAHLPSNKVEIMASRCVRETVTRNGFGVETNRYCSQSETYGTGRFADPDLLALSKRLESRQAGEILGSILPTQGQAPGASSRRMVDQALAADGDMERLLSQNGCTSPALKRFQANFERFGTGAAPLKLANGATLSSTRGGGNGAAYVPSNYGKMVDALIRENARGWMMNRYMQGSVSNVAVTRKDASGRPLSISARYRFNQLGTLTNGSVTVEYRDGRPVCLYFFDAPNTCRVPSPGVVTAYEKGEYR</sequence>
<keyword evidence="3" id="KW-1185">Reference proteome</keyword>
<dbReference type="EMBL" id="JMIW01000007">
    <property type="protein sequence ID" value="KEO88734.1"/>
    <property type="molecule type" value="Genomic_DNA"/>
</dbReference>
<evidence type="ECO:0000256" key="1">
    <source>
        <dbReference type="SAM" id="SignalP"/>
    </source>
</evidence>
<name>A0A074M5X1_ERYLO</name>
<keyword evidence="1" id="KW-0732">Signal</keyword>
<protein>
    <submittedName>
        <fullName evidence="2">Uncharacterized protein</fullName>
    </submittedName>
</protein>
<accession>A0A074M5X1</accession>
<feature type="chain" id="PRO_5001698498" evidence="1">
    <location>
        <begin position="27"/>
        <end position="327"/>
    </location>
</feature>
<organism evidence="2 3">
    <name type="scientific">Erythrobacter longus</name>
    <dbReference type="NCBI Taxonomy" id="1044"/>
    <lineage>
        <taxon>Bacteria</taxon>
        <taxon>Pseudomonadati</taxon>
        <taxon>Pseudomonadota</taxon>
        <taxon>Alphaproteobacteria</taxon>
        <taxon>Sphingomonadales</taxon>
        <taxon>Erythrobacteraceae</taxon>
        <taxon>Erythrobacter/Porphyrobacter group</taxon>
        <taxon>Erythrobacter</taxon>
    </lineage>
</organism>
<dbReference type="Proteomes" id="UP000027647">
    <property type="component" value="Unassembled WGS sequence"/>
</dbReference>
<comment type="caution">
    <text evidence="2">The sequence shown here is derived from an EMBL/GenBank/DDBJ whole genome shotgun (WGS) entry which is preliminary data.</text>
</comment>
<dbReference type="eggNOG" id="ENOG502Z84U">
    <property type="taxonomic scope" value="Bacteria"/>
</dbReference>